<organism evidence="3 4">
    <name type="scientific">Caenorhabditis japonica</name>
    <dbReference type="NCBI Taxonomy" id="281687"/>
    <lineage>
        <taxon>Eukaryota</taxon>
        <taxon>Metazoa</taxon>
        <taxon>Ecdysozoa</taxon>
        <taxon>Nematoda</taxon>
        <taxon>Chromadorea</taxon>
        <taxon>Rhabditida</taxon>
        <taxon>Rhabditina</taxon>
        <taxon>Rhabditomorpha</taxon>
        <taxon>Rhabditoidea</taxon>
        <taxon>Rhabditidae</taxon>
        <taxon>Peloderinae</taxon>
        <taxon>Caenorhabditis</taxon>
    </lineage>
</organism>
<feature type="compositionally biased region" description="Acidic residues" evidence="1">
    <location>
        <begin position="75"/>
        <end position="86"/>
    </location>
</feature>
<dbReference type="Proteomes" id="UP000005237">
    <property type="component" value="Unassembled WGS sequence"/>
</dbReference>
<feature type="region of interest" description="Disordered" evidence="1">
    <location>
        <begin position="67"/>
        <end position="96"/>
    </location>
</feature>
<proteinExistence type="predicted"/>
<dbReference type="InterPro" id="IPR023796">
    <property type="entry name" value="Serpin_dom"/>
</dbReference>
<dbReference type="Gene3D" id="3.30.497.10">
    <property type="entry name" value="Antithrombin, subunit I, domain 2"/>
    <property type="match status" value="1"/>
</dbReference>
<evidence type="ECO:0000313" key="3">
    <source>
        <dbReference type="EnsemblMetazoa" id="CJA17268a.1"/>
    </source>
</evidence>
<protein>
    <submittedName>
        <fullName evidence="3">SERPIN domain-containing protein</fullName>
    </submittedName>
</protein>
<accession>A0A8R1E2T4</accession>
<evidence type="ECO:0000256" key="1">
    <source>
        <dbReference type="SAM" id="MobiDB-lite"/>
    </source>
</evidence>
<dbReference type="Pfam" id="PF00079">
    <property type="entry name" value="Serpin"/>
    <property type="match status" value="1"/>
</dbReference>
<feature type="domain" description="Serpin" evidence="2">
    <location>
        <begin position="174"/>
        <end position="486"/>
    </location>
</feature>
<feature type="region of interest" description="Disordered" evidence="1">
    <location>
        <begin position="33"/>
        <end position="52"/>
    </location>
</feature>
<dbReference type="EnsemblMetazoa" id="CJA17268a.1">
    <property type="protein sequence ID" value="CJA17268a.1"/>
    <property type="gene ID" value="WBGene00136472"/>
</dbReference>
<dbReference type="InterPro" id="IPR042185">
    <property type="entry name" value="Serpin_sf_2"/>
</dbReference>
<keyword evidence="4" id="KW-1185">Reference proteome</keyword>
<evidence type="ECO:0000259" key="2">
    <source>
        <dbReference type="Pfam" id="PF00079"/>
    </source>
</evidence>
<sequence length="600" mass="67450">MVHPKVGTLGALVQTNRLKRKKSLAHLAAVHHDAQGVKKPPGALTTTNPSTITPAPAGAAAAAQVKIDEEKREEAEESTDEEEDVEVVQNRRRQPQRRSQKIDWEDCFLTYGMVDNKRPHFFEQYSGGFPCFHGCTPTIPRIDVKTVNRCLLDYVNDVWKTYTPPAAKGHLNMRATTNSTNICFSPLQAIRAWGLLSNLAINKTLDDLGIFIEKYTGGTFNSVDEINTELLNLHVTAEDDFDGAVRLFTELPRHLQHNSNVRLTGNAYYGGKSQRSAIQHHSFSTDSDGFYSCYRINQEMMLSTNGALRYVVPEHAAPNWRASIALASAIDCTFFWLTSPGPMETSTMKFSSTAGLPDSVCTGVYADAMIGIGQNMYKLESFLKGVSLFIVVESAADVTNSEKHMPRDLVDTLLATQWRMETRKVLIPKCTTSAPISLFKHAKSNGLTRIFSSEKAELHELQASNAFEGHANFITLFDHYHKANFEIMAARPTPLDRLAFDDFSATRAHQYVDEHSLFDEFQTEENEVSKNKMIFTYFEDHLDRNPRCMEQFDETIALTGTAPDIIIDTPFYYLMTREMANTQPILLCAGYFNNTMFVKQ</sequence>
<dbReference type="InterPro" id="IPR042178">
    <property type="entry name" value="Serpin_sf_1"/>
</dbReference>
<evidence type="ECO:0000313" key="4">
    <source>
        <dbReference type="Proteomes" id="UP000005237"/>
    </source>
</evidence>
<dbReference type="SUPFAM" id="SSF56574">
    <property type="entry name" value="Serpins"/>
    <property type="match status" value="1"/>
</dbReference>
<name>A0A8R1E2T4_CAEJA</name>
<reference evidence="4" key="1">
    <citation type="submission" date="2010-08" db="EMBL/GenBank/DDBJ databases">
        <authorList>
            <consortium name="Caenorhabditis japonica Sequencing Consortium"/>
            <person name="Wilson R.K."/>
        </authorList>
    </citation>
    <scope>NUCLEOTIDE SEQUENCE [LARGE SCALE GENOMIC DNA]</scope>
    <source>
        <strain evidence="4">DF5081</strain>
    </source>
</reference>
<dbReference type="AlphaFoldDB" id="A0A8R1E2T4"/>
<reference evidence="3" key="2">
    <citation type="submission" date="2022-06" db="UniProtKB">
        <authorList>
            <consortium name="EnsemblMetazoa"/>
        </authorList>
    </citation>
    <scope>IDENTIFICATION</scope>
    <source>
        <strain evidence="3">DF5081</strain>
    </source>
</reference>
<dbReference type="InterPro" id="IPR036186">
    <property type="entry name" value="Serpin_sf"/>
</dbReference>
<dbReference type="Gene3D" id="2.30.39.10">
    <property type="entry name" value="Alpha-1-antitrypsin, domain 1"/>
    <property type="match status" value="1"/>
</dbReference>